<sequence>MTRSVLDSITAALLAALKKDPTVLLLGEDILDPYGGAFKATRGCSTAYPDRVISTPISEAGLGGLCAGLALRGQRPVLEIMFGDFTTLLADQLINHISKFRWMYNNSVAVPLVVRTPMGGRRGYGPTHSQTLEKLFLGVPGLTVAAPLNFDLPGYGDISQVLLSRVITETQEPVLFIENKLQYLLPVLNPADLSDFTATVSYSKDDAAKLYPSVTLAIKGAPAASVTLTAYGYMAELARQAQMKLAYEHEIFTELVLPTRLSPFDTASLEASTARTGRLLTIEEGTLSLGWGAEIAARLATAQPGLKLARLAAAETPVPASQVLEKATLPQVEDILSFVQKMV</sequence>
<dbReference type="SUPFAM" id="SSF52518">
    <property type="entry name" value="Thiamin diphosphate-binding fold (THDP-binding)"/>
    <property type="match status" value="1"/>
</dbReference>
<gene>
    <name evidence="5" type="primary">bkdB_2</name>
    <name evidence="5" type="ORF">SDC9_99340</name>
</gene>
<name>A0A645AHA7_9ZZZZ</name>
<evidence type="ECO:0000256" key="1">
    <source>
        <dbReference type="ARBA" id="ARBA00001964"/>
    </source>
</evidence>
<dbReference type="PANTHER" id="PTHR43257:SF2">
    <property type="entry name" value="PYRUVATE DEHYDROGENASE E1 COMPONENT SUBUNIT BETA"/>
    <property type="match status" value="1"/>
</dbReference>
<reference evidence="5" key="1">
    <citation type="submission" date="2019-08" db="EMBL/GenBank/DDBJ databases">
        <authorList>
            <person name="Kucharzyk K."/>
            <person name="Murdoch R.W."/>
            <person name="Higgins S."/>
            <person name="Loffler F."/>
        </authorList>
    </citation>
    <scope>NUCLEOTIDE SEQUENCE</scope>
</reference>
<organism evidence="5">
    <name type="scientific">bioreactor metagenome</name>
    <dbReference type="NCBI Taxonomy" id="1076179"/>
    <lineage>
        <taxon>unclassified sequences</taxon>
        <taxon>metagenomes</taxon>
        <taxon>ecological metagenomes</taxon>
    </lineage>
</organism>
<comment type="caution">
    <text evidence="5">The sequence shown here is derived from an EMBL/GenBank/DDBJ whole genome shotgun (WGS) entry which is preliminary data.</text>
</comment>
<dbReference type="GO" id="GO:0003863">
    <property type="term" value="F:branched-chain 2-oxo acid dehydrogenase activity"/>
    <property type="evidence" value="ECO:0007669"/>
    <property type="project" value="UniProtKB-EC"/>
</dbReference>
<evidence type="ECO:0000259" key="4">
    <source>
        <dbReference type="SMART" id="SM00861"/>
    </source>
</evidence>
<proteinExistence type="predicted"/>
<dbReference type="SMART" id="SM00861">
    <property type="entry name" value="Transket_pyr"/>
    <property type="match status" value="1"/>
</dbReference>
<keyword evidence="3" id="KW-0786">Thiamine pyrophosphate</keyword>
<dbReference type="AlphaFoldDB" id="A0A645AHA7"/>
<dbReference type="EC" id="1.2.4.4" evidence="5"/>
<evidence type="ECO:0000256" key="2">
    <source>
        <dbReference type="ARBA" id="ARBA00023002"/>
    </source>
</evidence>
<dbReference type="InterPro" id="IPR009014">
    <property type="entry name" value="Transketo_C/PFOR_II"/>
</dbReference>
<dbReference type="InterPro" id="IPR033248">
    <property type="entry name" value="Transketolase_C"/>
</dbReference>
<feature type="domain" description="Transketolase-like pyrimidine-binding" evidence="4">
    <location>
        <begin position="3"/>
        <end position="185"/>
    </location>
</feature>
<protein>
    <submittedName>
        <fullName evidence="5">3-methyl-2-oxobutanoate dehydrogenase subunit beta</fullName>
        <ecNumber evidence="5">1.2.4.4</ecNumber>
    </submittedName>
</protein>
<evidence type="ECO:0000256" key="3">
    <source>
        <dbReference type="ARBA" id="ARBA00023052"/>
    </source>
</evidence>
<dbReference type="PANTHER" id="PTHR43257">
    <property type="entry name" value="PYRUVATE DEHYDROGENASE E1 COMPONENT BETA SUBUNIT"/>
    <property type="match status" value="1"/>
</dbReference>
<dbReference type="Gene3D" id="3.40.50.970">
    <property type="match status" value="1"/>
</dbReference>
<dbReference type="Pfam" id="PF02779">
    <property type="entry name" value="Transket_pyr"/>
    <property type="match status" value="1"/>
</dbReference>
<dbReference type="Pfam" id="PF02780">
    <property type="entry name" value="Transketolase_C"/>
    <property type="match status" value="1"/>
</dbReference>
<dbReference type="SUPFAM" id="SSF52922">
    <property type="entry name" value="TK C-terminal domain-like"/>
    <property type="match status" value="1"/>
</dbReference>
<dbReference type="Gene3D" id="3.40.50.920">
    <property type="match status" value="1"/>
</dbReference>
<dbReference type="InterPro" id="IPR005475">
    <property type="entry name" value="Transketolase-like_Pyr-bd"/>
</dbReference>
<evidence type="ECO:0000313" key="5">
    <source>
        <dbReference type="EMBL" id="MPM52580.1"/>
    </source>
</evidence>
<keyword evidence="2 5" id="KW-0560">Oxidoreductase</keyword>
<dbReference type="InterPro" id="IPR029061">
    <property type="entry name" value="THDP-binding"/>
</dbReference>
<comment type="cofactor">
    <cofactor evidence="1">
        <name>thiamine diphosphate</name>
        <dbReference type="ChEBI" id="CHEBI:58937"/>
    </cofactor>
</comment>
<accession>A0A645AHA7</accession>
<dbReference type="EMBL" id="VSSQ01013928">
    <property type="protein sequence ID" value="MPM52580.1"/>
    <property type="molecule type" value="Genomic_DNA"/>
</dbReference>